<protein>
    <submittedName>
        <fullName evidence="6">ABC transporter ATP-binding protein</fullName>
    </submittedName>
</protein>
<proteinExistence type="inferred from homology"/>
<keyword evidence="7" id="KW-1185">Reference proteome</keyword>
<keyword evidence="4 6" id="KW-0067">ATP-binding</keyword>
<dbReference type="PANTHER" id="PTHR42734:SF6">
    <property type="entry name" value="MOLYBDATE IMPORT ATP-BINDING PROTEIN MOLC"/>
    <property type="match status" value="1"/>
</dbReference>
<evidence type="ECO:0000256" key="2">
    <source>
        <dbReference type="ARBA" id="ARBA00022448"/>
    </source>
</evidence>
<dbReference type="SUPFAM" id="SSF52540">
    <property type="entry name" value="P-loop containing nucleoside triphosphate hydrolases"/>
    <property type="match status" value="1"/>
</dbReference>
<evidence type="ECO:0000313" key="6">
    <source>
        <dbReference type="EMBL" id="MBF6058234.1"/>
    </source>
</evidence>
<dbReference type="InterPro" id="IPR017871">
    <property type="entry name" value="ABC_transporter-like_CS"/>
</dbReference>
<feature type="domain" description="ABC transporter" evidence="5">
    <location>
        <begin position="2"/>
        <end position="237"/>
    </location>
</feature>
<dbReference type="CDD" id="cd03214">
    <property type="entry name" value="ABC_Iron-Siderophores_B12_Hemin"/>
    <property type="match status" value="1"/>
</dbReference>
<evidence type="ECO:0000256" key="3">
    <source>
        <dbReference type="ARBA" id="ARBA00022741"/>
    </source>
</evidence>
<dbReference type="Proteomes" id="UP001193680">
    <property type="component" value="Unassembled WGS sequence"/>
</dbReference>
<reference evidence="6 7" key="1">
    <citation type="submission" date="2020-06" db="EMBL/GenBank/DDBJ databases">
        <authorList>
            <person name="Scott K."/>
        </authorList>
    </citation>
    <scope>NUCLEOTIDE SEQUENCE [LARGE SCALE GENOMIC DNA]</scope>
    <source>
        <strain evidence="6 7">HH1</strain>
    </source>
</reference>
<dbReference type="InterPro" id="IPR003439">
    <property type="entry name" value="ABC_transporter-like_ATP-bd"/>
</dbReference>
<keyword evidence="3" id="KW-0547">Nucleotide-binding</keyword>
<dbReference type="InterPro" id="IPR050153">
    <property type="entry name" value="Metal_Ion_Import_ABC"/>
</dbReference>
<evidence type="ECO:0000256" key="4">
    <source>
        <dbReference type="ARBA" id="ARBA00022840"/>
    </source>
</evidence>
<dbReference type="EMBL" id="JACBGI020000013">
    <property type="protein sequence ID" value="MBF6058234.1"/>
    <property type="molecule type" value="Genomic_DNA"/>
</dbReference>
<dbReference type="PROSITE" id="PS50893">
    <property type="entry name" value="ABC_TRANSPORTER_2"/>
    <property type="match status" value="1"/>
</dbReference>
<dbReference type="PROSITE" id="PS00211">
    <property type="entry name" value="ABC_TRANSPORTER_1"/>
    <property type="match status" value="1"/>
</dbReference>
<keyword evidence="2" id="KW-0813">Transport</keyword>
<dbReference type="Gene3D" id="3.40.50.300">
    <property type="entry name" value="P-loop containing nucleotide triphosphate hydrolases"/>
    <property type="match status" value="1"/>
</dbReference>
<dbReference type="Pfam" id="PF00005">
    <property type="entry name" value="ABC_tran"/>
    <property type="match status" value="1"/>
</dbReference>
<dbReference type="InterPro" id="IPR027417">
    <property type="entry name" value="P-loop_NTPase"/>
</dbReference>
<comment type="similarity">
    <text evidence="1">Belongs to the ABC transporter superfamily.</text>
</comment>
<dbReference type="InterPro" id="IPR003593">
    <property type="entry name" value="AAA+_ATPase"/>
</dbReference>
<reference evidence="6 7" key="2">
    <citation type="submission" date="2020-11" db="EMBL/GenBank/DDBJ databases">
        <title>Sulfur oxidizing isolate from Hospital Hole Sinkhole.</title>
        <authorList>
            <person name="Scott K.M."/>
        </authorList>
    </citation>
    <scope>NUCLEOTIDE SEQUENCE [LARGE SCALE GENOMIC DNA]</scope>
    <source>
        <strain evidence="6 7">HH1</strain>
    </source>
</reference>
<evidence type="ECO:0000256" key="1">
    <source>
        <dbReference type="ARBA" id="ARBA00005417"/>
    </source>
</evidence>
<evidence type="ECO:0000259" key="5">
    <source>
        <dbReference type="PROSITE" id="PS50893"/>
    </source>
</evidence>
<accession>A0ABS0BWS7</accession>
<sequence length="261" mass="29258">MIKIHQLSAGHDSANVFSNLNLTLREGEIVSLLGANGCGKTTLLRTALGLHPKRSGSVKVNNQDFHRMDAGQRARLISYVPQYHRLAFGYPVIEMVLMGTQAGKSGWRRPNAADRENAENALELMNIDHLRNRPYTQLSGGQRQLVLIARALAQNTPIIFMDEPTNGLDFGNQIKLLEKIRSLKSQGKSVLFTTHHPEQALSTATRAISMRNGQIAKDGRPRDVLQVEHLRELYQLDERQLPDGYWPTSFINTNTTRQDVA</sequence>
<dbReference type="GO" id="GO:0005524">
    <property type="term" value="F:ATP binding"/>
    <property type="evidence" value="ECO:0007669"/>
    <property type="project" value="UniProtKB-KW"/>
</dbReference>
<dbReference type="SMART" id="SM00382">
    <property type="entry name" value="AAA"/>
    <property type="match status" value="1"/>
</dbReference>
<comment type="caution">
    <text evidence="6">The sequence shown here is derived from an EMBL/GenBank/DDBJ whole genome shotgun (WGS) entry which is preliminary data.</text>
</comment>
<name>A0ABS0BWS7_9GAMM</name>
<evidence type="ECO:0000313" key="7">
    <source>
        <dbReference type="Proteomes" id="UP001193680"/>
    </source>
</evidence>
<dbReference type="RefSeq" id="WP_185978375.1">
    <property type="nucleotide sequence ID" value="NZ_JACBGI020000013.1"/>
</dbReference>
<gene>
    <name evidence="6" type="ORF">H8792_007760</name>
</gene>
<dbReference type="PANTHER" id="PTHR42734">
    <property type="entry name" value="METAL TRANSPORT SYSTEM ATP-BINDING PROTEIN TM_0124-RELATED"/>
    <property type="match status" value="1"/>
</dbReference>
<organism evidence="6 7">
    <name type="scientific">Thiomicrorhabdus heinhorstiae</name>
    <dbReference type="NCBI Taxonomy" id="2748010"/>
    <lineage>
        <taxon>Bacteria</taxon>
        <taxon>Pseudomonadati</taxon>
        <taxon>Pseudomonadota</taxon>
        <taxon>Gammaproteobacteria</taxon>
        <taxon>Thiotrichales</taxon>
        <taxon>Piscirickettsiaceae</taxon>
        <taxon>Thiomicrorhabdus</taxon>
    </lineage>
</organism>